<dbReference type="EMBL" id="MU394336">
    <property type="protein sequence ID" value="KAI6084473.1"/>
    <property type="molecule type" value="Genomic_DNA"/>
</dbReference>
<keyword evidence="2" id="KW-1185">Reference proteome</keyword>
<organism evidence="1 2">
    <name type="scientific">Hypoxylon rubiginosum</name>
    <dbReference type="NCBI Taxonomy" id="110542"/>
    <lineage>
        <taxon>Eukaryota</taxon>
        <taxon>Fungi</taxon>
        <taxon>Dikarya</taxon>
        <taxon>Ascomycota</taxon>
        <taxon>Pezizomycotina</taxon>
        <taxon>Sordariomycetes</taxon>
        <taxon>Xylariomycetidae</taxon>
        <taxon>Xylariales</taxon>
        <taxon>Hypoxylaceae</taxon>
        <taxon>Hypoxylon</taxon>
    </lineage>
</organism>
<sequence length="761" mass="84972">MASEKRARTHEEMTKETSGKDYAGERGPPRFSAALDAGWDSLTPAVCDQCRIKKIRCGREKPFCSNCTRLGHRCEWSGNGKKCNQTALLSHTIEGMSRRLESLEAALAETQDTIKRLVSGIPTCIDTFATLQPSHTWPTPEETTSTLHETAVFKRPIGHFLRSHNVEGSERYFNPTSLESLMYDIRDLFLEPLVNSGSESQSVRDCALLAQQKLDDLVSRNEEIIRNGAPPTAPPISILKAMIEPYFATVNPHFPIWTRESFMRIATTLQETSLINQDLGLIVCSNNMILMTLAANLSQPPSHQDKPRHSRSARSGSSINLDLMNGFLANAKRAIEYAELLLSPRLINVQALLSLCVVAQEHMSPSVFARLFGLTAQCAKSIGIHDWERRDLGIEEEEGARERQCLSYCLYILDKVVCSTVGTSPYIPASDVHIDTITKSYDIILGDLAAKARLAEIQETIYLEIYARRAPSRTAEEVRLLLSKLDQKLQDWLVSSGVDSADAADETNLSSPSKIELSIGFACTQLLYMRPFKEHPDVTYRIQEVARRSMKLLLRLWHSSTEPEYQGAFPRIIASHPPLHLFEIFACILGGEGLDADIKLLESFTEMLHNVTDLRAEESHNHRLYEASNAIMVVITAMRNQHKRRKLHHTSSSISSSQVSSIESQRLFPYSPSSDVPPNSNENHTPPRVQDGNQGTTGLAVPTFEPLMSPTNSRGCPEDELATIMGPLGKGPFDSFDLLGYNEGPQIPRGESLVEKEMWWD</sequence>
<accession>A0ACC0CW00</accession>
<dbReference type="Proteomes" id="UP001497680">
    <property type="component" value="Unassembled WGS sequence"/>
</dbReference>
<evidence type="ECO:0000313" key="1">
    <source>
        <dbReference type="EMBL" id="KAI6084473.1"/>
    </source>
</evidence>
<reference evidence="1 2" key="1">
    <citation type="journal article" date="2022" name="New Phytol.">
        <title>Ecological generalism drives hyperdiversity of secondary metabolite gene clusters in xylarialean endophytes.</title>
        <authorList>
            <person name="Franco M.E.E."/>
            <person name="Wisecaver J.H."/>
            <person name="Arnold A.E."/>
            <person name="Ju Y.M."/>
            <person name="Slot J.C."/>
            <person name="Ahrendt S."/>
            <person name="Moore L.P."/>
            <person name="Eastman K.E."/>
            <person name="Scott K."/>
            <person name="Konkel Z."/>
            <person name="Mondo S.J."/>
            <person name="Kuo A."/>
            <person name="Hayes R.D."/>
            <person name="Haridas S."/>
            <person name="Andreopoulos B."/>
            <person name="Riley R."/>
            <person name="LaButti K."/>
            <person name="Pangilinan J."/>
            <person name="Lipzen A."/>
            <person name="Amirebrahimi M."/>
            <person name="Yan J."/>
            <person name="Adam C."/>
            <person name="Keymanesh K."/>
            <person name="Ng V."/>
            <person name="Louie K."/>
            <person name="Northen T."/>
            <person name="Drula E."/>
            <person name="Henrissat B."/>
            <person name="Hsieh H.M."/>
            <person name="Youens-Clark K."/>
            <person name="Lutzoni F."/>
            <person name="Miadlikowska J."/>
            <person name="Eastwood D.C."/>
            <person name="Hamelin R.C."/>
            <person name="Grigoriev I.V."/>
            <person name="U'Ren J.M."/>
        </authorList>
    </citation>
    <scope>NUCLEOTIDE SEQUENCE [LARGE SCALE GENOMIC DNA]</scope>
    <source>
        <strain evidence="1 2">ER1909</strain>
    </source>
</reference>
<evidence type="ECO:0000313" key="2">
    <source>
        <dbReference type="Proteomes" id="UP001497680"/>
    </source>
</evidence>
<proteinExistence type="predicted"/>
<protein>
    <submittedName>
        <fullName evidence="1">Fungal-specific transcription factor domain-containing protein</fullName>
    </submittedName>
</protein>
<name>A0ACC0CW00_9PEZI</name>
<comment type="caution">
    <text evidence="1">The sequence shown here is derived from an EMBL/GenBank/DDBJ whole genome shotgun (WGS) entry which is preliminary data.</text>
</comment>
<gene>
    <name evidence="1" type="ORF">F4821DRAFT_169185</name>
</gene>